<dbReference type="Proteomes" id="UP000322530">
    <property type="component" value="Unassembled WGS sequence"/>
</dbReference>
<proteinExistence type="predicted"/>
<keyword evidence="2" id="KW-1185">Reference proteome</keyword>
<evidence type="ECO:0000313" key="2">
    <source>
        <dbReference type="Proteomes" id="UP000322530"/>
    </source>
</evidence>
<dbReference type="AlphaFoldDB" id="A0A5A5TFX5"/>
<evidence type="ECO:0000313" key="1">
    <source>
        <dbReference type="EMBL" id="GCF10056.1"/>
    </source>
</evidence>
<dbReference type="EMBL" id="BIXY01000059">
    <property type="protein sequence ID" value="GCF10056.1"/>
    <property type="molecule type" value="Genomic_DNA"/>
</dbReference>
<organism evidence="1 2">
    <name type="scientific">Dictyobacter arantiisoli</name>
    <dbReference type="NCBI Taxonomy" id="2014874"/>
    <lineage>
        <taxon>Bacteria</taxon>
        <taxon>Bacillati</taxon>
        <taxon>Chloroflexota</taxon>
        <taxon>Ktedonobacteria</taxon>
        <taxon>Ktedonobacterales</taxon>
        <taxon>Dictyobacteraceae</taxon>
        <taxon>Dictyobacter</taxon>
    </lineage>
</organism>
<sequence length="53" mass="5529">MAPIVPGHVTSLKPIIRIQAAGVHRLTVPVLLQNTTNAVTAHALVVIVGVLEV</sequence>
<protein>
    <submittedName>
        <fullName evidence="1">Uncharacterized protein</fullName>
    </submittedName>
</protein>
<gene>
    <name evidence="1" type="ORF">KDI_36200</name>
</gene>
<reference evidence="1 2" key="1">
    <citation type="submission" date="2019-01" db="EMBL/GenBank/DDBJ databases">
        <title>Draft genome sequence of Dictyobacter sp. Uno17.</title>
        <authorList>
            <person name="Wang C.M."/>
            <person name="Zheng Y."/>
            <person name="Sakai Y."/>
            <person name="Abe K."/>
            <person name="Yokota A."/>
            <person name="Yabe S."/>
        </authorList>
    </citation>
    <scope>NUCLEOTIDE SEQUENCE [LARGE SCALE GENOMIC DNA]</scope>
    <source>
        <strain evidence="1 2">Uno17</strain>
    </source>
</reference>
<name>A0A5A5TFX5_9CHLR</name>
<comment type="caution">
    <text evidence="1">The sequence shown here is derived from an EMBL/GenBank/DDBJ whole genome shotgun (WGS) entry which is preliminary data.</text>
</comment>
<accession>A0A5A5TFX5</accession>